<feature type="transmembrane region" description="Helical" evidence="2">
    <location>
        <begin position="88"/>
        <end position="106"/>
    </location>
</feature>
<dbReference type="EMBL" id="JAFNEN010000438">
    <property type="protein sequence ID" value="KAG8182978.1"/>
    <property type="molecule type" value="Genomic_DNA"/>
</dbReference>
<feature type="transmembrane region" description="Helical" evidence="2">
    <location>
        <begin position="303"/>
        <end position="321"/>
    </location>
</feature>
<reference evidence="3 4" key="1">
    <citation type="journal article" date="2022" name="Nat. Ecol. Evol.">
        <title>A masculinizing supergene underlies an exaggerated male reproductive morph in a spider.</title>
        <authorList>
            <person name="Hendrickx F."/>
            <person name="De Corte Z."/>
            <person name="Sonet G."/>
            <person name="Van Belleghem S.M."/>
            <person name="Kostlbacher S."/>
            <person name="Vangestel C."/>
        </authorList>
    </citation>
    <scope>NUCLEOTIDE SEQUENCE [LARGE SCALE GENOMIC DNA]</scope>
    <source>
        <strain evidence="3">W744_W776</strain>
    </source>
</reference>
<evidence type="ECO:0000313" key="3">
    <source>
        <dbReference type="EMBL" id="KAG8182978.1"/>
    </source>
</evidence>
<comment type="caution">
    <text evidence="3">The sequence shown here is derived from an EMBL/GenBank/DDBJ whole genome shotgun (WGS) entry which is preliminary data.</text>
</comment>
<protein>
    <recommendedName>
        <fullName evidence="5">UNC93-like protein</fullName>
    </recommendedName>
</protein>
<proteinExistence type="inferred from homology"/>
<comment type="similarity">
    <text evidence="1">Belongs to the unc-93 family.</text>
</comment>
<keyword evidence="2" id="KW-1133">Transmembrane helix</keyword>
<dbReference type="PANTHER" id="PTHR19444">
    <property type="entry name" value="UNC-93 RELATED"/>
    <property type="match status" value="1"/>
</dbReference>
<keyword evidence="2" id="KW-0812">Transmembrane</keyword>
<keyword evidence="4" id="KW-1185">Reference proteome</keyword>
<gene>
    <name evidence="3" type="ORF">JTE90_013427</name>
</gene>
<name>A0AAV6UGM2_9ARAC</name>
<accession>A0AAV6UGM2</accession>
<feature type="transmembrane region" description="Helical" evidence="2">
    <location>
        <begin position="136"/>
        <end position="158"/>
    </location>
</feature>
<dbReference type="Proteomes" id="UP000827092">
    <property type="component" value="Unassembled WGS sequence"/>
</dbReference>
<feature type="transmembrane region" description="Helical" evidence="2">
    <location>
        <begin position="20"/>
        <end position="37"/>
    </location>
</feature>
<feature type="transmembrane region" description="Helical" evidence="2">
    <location>
        <begin position="113"/>
        <end position="130"/>
    </location>
</feature>
<dbReference type="InterPro" id="IPR051951">
    <property type="entry name" value="UNC-93_regulatory"/>
</dbReference>
<feature type="transmembrane region" description="Helical" evidence="2">
    <location>
        <begin position="246"/>
        <end position="267"/>
    </location>
</feature>
<evidence type="ECO:0008006" key="5">
    <source>
        <dbReference type="Google" id="ProtNLM"/>
    </source>
</evidence>
<organism evidence="3 4">
    <name type="scientific">Oedothorax gibbosus</name>
    <dbReference type="NCBI Taxonomy" id="931172"/>
    <lineage>
        <taxon>Eukaryota</taxon>
        <taxon>Metazoa</taxon>
        <taxon>Ecdysozoa</taxon>
        <taxon>Arthropoda</taxon>
        <taxon>Chelicerata</taxon>
        <taxon>Arachnida</taxon>
        <taxon>Araneae</taxon>
        <taxon>Araneomorphae</taxon>
        <taxon>Entelegynae</taxon>
        <taxon>Araneoidea</taxon>
        <taxon>Linyphiidae</taxon>
        <taxon>Erigoninae</taxon>
        <taxon>Oedothorax</taxon>
    </lineage>
</organism>
<dbReference type="PANTHER" id="PTHR19444:SF13">
    <property type="entry name" value="PROTEIN UNC-93 HOMOLOG A"/>
    <property type="match status" value="1"/>
</dbReference>
<dbReference type="AlphaFoldDB" id="A0AAV6UGM2"/>
<feature type="transmembrane region" description="Helical" evidence="2">
    <location>
        <begin position="333"/>
        <end position="352"/>
    </location>
</feature>
<feature type="transmembrane region" description="Helical" evidence="2">
    <location>
        <begin position="179"/>
        <end position="206"/>
    </location>
</feature>
<evidence type="ECO:0000313" key="4">
    <source>
        <dbReference type="Proteomes" id="UP000827092"/>
    </source>
</evidence>
<evidence type="ECO:0000256" key="2">
    <source>
        <dbReference type="SAM" id="Phobius"/>
    </source>
</evidence>
<sequence>MMDEVSVSSSEEMVNPLLSSSINSCVSSGILLSALRLRDHQTMDKKRILKNLFILCSGFFIFFLGFTSLGNLQTTMNVANNLGLESQALLFAVSMVSSLFLPELMIRTVGCKRTVVIMIFASVPFLASNFKPVANVILPTSFLMGLAIGPLYTAGAFYTNEMALRYLRVSTTPETLESVLARFCGLLSFFMENTQIWGNLVSYYIITPGMAPLKNSTASHCGIDFRLDDGNSSNPNLQPPTDDQRYILVSVYVLVAVIAAVLVGLFLDKLENDVKPIEGESKCSFIVSRLLGALRHASRLDQIVLLPITVFCGMEIGFYTADFTRLDDSGGLFSVYVLVAVIAAVLVGLFLYELENDVKPIDGESKCAFIVSRLLGALRLLLP</sequence>
<feature type="transmembrane region" description="Helical" evidence="2">
    <location>
        <begin position="49"/>
        <end position="68"/>
    </location>
</feature>
<evidence type="ECO:0000256" key="1">
    <source>
        <dbReference type="ARBA" id="ARBA00009172"/>
    </source>
</evidence>
<keyword evidence="2" id="KW-0472">Membrane</keyword>